<dbReference type="SMART" id="SM00220">
    <property type="entry name" value="S_TKc"/>
    <property type="match status" value="1"/>
</dbReference>
<dbReference type="Gene3D" id="1.10.510.10">
    <property type="entry name" value="Transferase(Phosphotransferase) domain 1"/>
    <property type="match status" value="1"/>
</dbReference>
<reference evidence="2" key="1">
    <citation type="journal article" date="2015" name="Nature">
        <title>Complex archaea that bridge the gap between prokaryotes and eukaryotes.</title>
        <authorList>
            <person name="Spang A."/>
            <person name="Saw J.H."/>
            <person name="Jorgensen S.L."/>
            <person name="Zaremba-Niedzwiedzka K."/>
            <person name="Martijn J."/>
            <person name="Lind A.E."/>
            <person name="van Eijk R."/>
            <person name="Schleper C."/>
            <person name="Guy L."/>
            <person name="Ettema T.J."/>
        </authorList>
    </citation>
    <scope>NUCLEOTIDE SEQUENCE</scope>
</reference>
<dbReference type="Pfam" id="PF00069">
    <property type="entry name" value="Pkinase"/>
    <property type="match status" value="1"/>
</dbReference>
<dbReference type="Gene3D" id="3.30.200.20">
    <property type="entry name" value="Phosphorylase Kinase, domain 1"/>
    <property type="match status" value="1"/>
</dbReference>
<dbReference type="GO" id="GO:0005524">
    <property type="term" value="F:ATP binding"/>
    <property type="evidence" value="ECO:0007669"/>
    <property type="project" value="InterPro"/>
</dbReference>
<gene>
    <name evidence="2" type="ORF">LCGC14_0284450</name>
</gene>
<dbReference type="AlphaFoldDB" id="A0A0F9TV66"/>
<name>A0A0F9TV66_9ZZZZ</name>
<dbReference type="InterPro" id="IPR011009">
    <property type="entry name" value="Kinase-like_dom_sf"/>
</dbReference>
<sequence length="281" mass="31872">MLNPSRTLQVPGCRVIRPLGSGARSTIWQVRNRQSGEEFALKRVLRHDSSDQRFLDQVTNEFHVAQHLDHPVIRKIYRLRKIRKFLRVSELHLFMELCAGESLQDRRPTLIRDVMHIFTRVAEAVAYVNATGWVHADLKPNNILVAEDGTVKIIDLGQSCRLGKIKERIQGTPDFIAPEQVKRQPLDARTDVYNFGATLYWVLAGKPITTVLPKQSQVTLKADLATQPPDHINPDVPPALSKLVLDCIELRPKRRPETMDAVVSRLGLIRRALAKTGPRRA</sequence>
<dbReference type="GO" id="GO:0005737">
    <property type="term" value="C:cytoplasm"/>
    <property type="evidence" value="ECO:0007669"/>
    <property type="project" value="TreeGrafter"/>
</dbReference>
<dbReference type="InterPro" id="IPR000719">
    <property type="entry name" value="Prot_kinase_dom"/>
</dbReference>
<dbReference type="PROSITE" id="PS50011">
    <property type="entry name" value="PROTEIN_KINASE_DOM"/>
    <property type="match status" value="1"/>
</dbReference>
<dbReference type="PANTHER" id="PTHR24361">
    <property type="entry name" value="MITOGEN-ACTIVATED KINASE KINASE KINASE"/>
    <property type="match status" value="1"/>
</dbReference>
<feature type="domain" description="Protein kinase" evidence="1">
    <location>
        <begin position="13"/>
        <end position="268"/>
    </location>
</feature>
<protein>
    <recommendedName>
        <fullName evidence="1">Protein kinase domain-containing protein</fullName>
    </recommendedName>
</protein>
<evidence type="ECO:0000313" key="2">
    <source>
        <dbReference type="EMBL" id="KKN84920.1"/>
    </source>
</evidence>
<evidence type="ECO:0000259" key="1">
    <source>
        <dbReference type="PROSITE" id="PS50011"/>
    </source>
</evidence>
<dbReference type="CDD" id="cd14014">
    <property type="entry name" value="STKc_PknB_like"/>
    <property type="match status" value="1"/>
</dbReference>
<dbReference type="GO" id="GO:0004674">
    <property type="term" value="F:protein serine/threonine kinase activity"/>
    <property type="evidence" value="ECO:0007669"/>
    <property type="project" value="TreeGrafter"/>
</dbReference>
<dbReference type="EMBL" id="LAZR01000165">
    <property type="protein sequence ID" value="KKN84920.1"/>
    <property type="molecule type" value="Genomic_DNA"/>
</dbReference>
<dbReference type="SUPFAM" id="SSF56112">
    <property type="entry name" value="Protein kinase-like (PK-like)"/>
    <property type="match status" value="1"/>
</dbReference>
<proteinExistence type="predicted"/>
<accession>A0A0F9TV66</accession>
<organism evidence="2">
    <name type="scientific">marine sediment metagenome</name>
    <dbReference type="NCBI Taxonomy" id="412755"/>
    <lineage>
        <taxon>unclassified sequences</taxon>
        <taxon>metagenomes</taxon>
        <taxon>ecological metagenomes</taxon>
    </lineage>
</organism>
<dbReference type="PANTHER" id="PTHR24361:SF678">
    <property type="entry name" value="SPORULATION-SPECIFIC PROTEIN 1"/>
    <property type="match status" value="1"/>
</dbReference>
<dbReference type="InterPro" id="IPR053235">
    <property type="entry name" value="Ser_Thr_kinase"/>
</dbReference>
<comment type="caution">
    <text evidence="2">The sequence shown here is derived from an EMBL/GenBank/DDBJ whole genome shotgun (WGS) entry which is preliminary data.</text>
</comment>